<evidence type="ECO:0000313" key="1">
    <source>
        <dbReference type="EMBL" id="KAH0545326.1"/>
    </source>
</evidence>
<dbReference type="EMBL" id="JAGHQL010000007">
    <property type="protein sequence ID" value="KAH0545326.1"/>
    <property type="molecule type" value="Genomic_DNA"/>
</dbReference>
<keyword evidence="2" id="KW-1185">Reference proteome</keyword>
<dbReference type="PANTHER" id="PTHR11909">
    <property type="entry name" value="CASEIN KINASE-RELATED"/>
    <property type="match status" value="1"/>
</dbReference>
<sequence length="478" mass="54363">MEGQILITHTLMCSQGMRSGDTEHVAIKVQSSTHEYGVYKDLDGLPGFPLPLGFSSSESLGDCLILQLTGPPITNIWNILPKPFSLKTVLLLSVQLITRLEVLHRRGIVHCNIQPDHVTATHIQGDSVFLISFSHAKYYRRQDGGILDETLDVISNDDGGTGKHRVLRTQTVYLTSGAEKPSLEALLQGTSIENRVTTSDLYASINAGKCKTPCTVHTQATYLKFETEQYPCDDLESLAYLLLYFFRGCLPWEGLSKDDIATKKQNLLQELPDWPKLVEYLSYIHGLEPHEVPNYNYLRSIFARQFTEAGIIDDNSYDWTVWRLGREWQRHVREFCDGITKAEEHTVAEGYRAECLSQLLERYYDFLTRVNYYTLAGLRNDEEFLATIEDNIQKLGHWIRLILEIPGIPLIICRAHEYTSTFTKLWPEFGDILDAYRQSIAKVVKQRRENQKIDTIYKLTLQPLISGLPGLDPGNGSS</sequence>
<name>A0A9P8I3K6_9PEZI</name>
<dbReference type="Proteomes" id="UP000698800">
    <property type="component" value="Unassembled WGS sequence"/>
</dbReference>
<protein>
    <recommendedName>
        <fullName evidence="3">Protein kinase domain-containing protein</fullName>
    </recommendedName>
</protein>
<proteinExistence type="predicted"/>
<dbReference type="InterPro" id="IPR050235">
    <property type="entry name" value="CK1_Ser-Thr_kinase"/>
</dbReference>
<comment type="caution">
    <text evidence="1">The sequence shown here is derived from an EMBL/GenBank/DDBJ whole genome shotgun (WGS) entry which is preliminary data.</text>
</comment>
<evidence type="ECO:0008006" key="3">
    <source>
        <dbReference type="Google" id="ProtNLM"/>
    </source>
</evidence>
<reference evidence="1" key="1">
    <citation type="submission" date="2021-03" db="EMBL/GenBank/DDBJ databases">
        <title>Comparative genomics and phylogenomic investigation of the class Geoglossomycetes provide insights into ecological specialization and systematics.</title>
        <authorList>
            <person name="Melie T."/>
            <person name="Pirro S."/>
            <person name="Miller A.N."/>
            <person name="Quandt A."/>
        </authorList>
    </citation>
    <scope>NUCLEOTIDE SEQUENCE</scope>
    <source>
        <strain evidence="1">GBOQ0MN5Z8</strain>
    </source>
</reference>
<evidence type="ECO:0000313" key="2">
    <source>
        <dbReference type="Proteomes" id="UP000698800"/>
    </source>
</evidence>
<dbReference type="SUPFAM" id="SSF56112">
    <property type="entry name" value="Protein kinase-like (PK-like)"/>
    <property type="match status" value="1"/>
</dbReference>
<dbReference type="InterPro" id="IPR011009">
    <property type="entry name" value="Kinase-like_dom_sf"/>
</dbReference>
<organism evidence="1 2">
    <name type="scientific">Glutinoglossum americanum</name>
    <dbReference type="NCBI Taxonomy" id="1670608"/>
    <lineage>
        <taxon>Eukaryota</taxon>
        <taxon>Fungi</taxon>
        <taxon>Dikarya</taxon>
        <taxon>Ascomycota</taxon>
        <taxon>Pezizomycotina</taxon>
        <taxon>Geoglossomycetes</taxon>
        <taxon>Geoglossales</taxon>
        <taxon>Geoglossaceae</taxon>
        <taxon>Glutinoglossum</taxon>
    </lineage>
</organism>
<gene>
    <name evidence="1" type="ORF">FGG08_000625</name>
</gene>
<dbReference type="Gene3D" id="1.10.510.10">
    <property type="entry name" value="Transferase(Phosphotransferase) domain 1"/>
    <property type="match status" value="2"/>
</dbReference>
<dbReference type="AlphaFoldDB" id="A0A9P8I3K6"/>
<accession>A0A9P8I3K6</accession>